<evidence type="ECO:0000256" key="7">
    <source>
        <dbReference type="ARBA" id="ARBA00023136"/>
    </source>
</evidence>
<dbReference type="Pfam" id="PF01594">
    <property type="entry name" value="AI-2E_transport"/>
    <property type="match status" value="1"/>
</dbReference>
<comment type="similarity">
    <text evidence="2">Belongs to the autoinducer-2 exporter (AI-2E) (TC 2.A.86) family.</text>
</comment>
<comment type="subcellular location">
    <subcellularLocation>
        <location evidence="1">Cell membrane</location>
        <topology evidence="1">Multi-pass membrane protein</topology>
    </subcellularLocation>
</comment>
<evidence type="ECO:0000256" key="2">
    <source>
        <dbReference type="ARBA" id="ARBA00009773"/>
    </source>
</evidence>
<proteinExistence type="inferred from homology"/>
<sequence length="409" mass="46019">MKIQWNKRYTTISIYTILVIFGSILFYKFIGNWNETTIFLKNTLSTLSPFIIGFLIAYFINPLVVWFEKIIGKIRLRKRKIKSLKTKRGLAILFSYITVLGFIIVILAFIIPELVTSLGDIITKLPDLIDDLIDEITAFVNNSSIDFIDPEAINNFIDNNLKNIPGALNNVYDVFSNIVPSLYVLTKNFTFGILNILLGFIIAIYLLASKEKSIASFNKGIIALFREKTSNSLIAILKDSHQIFSKFFVGKLIDSLIIGILCFIITMIVNIPNALLISVFVGVTNMIPYFGPFIGGFAGIILVLLISPIQALWFALIILALQQFDGNILGPKILGDSTGLSPFWVIFSILVGGKLFGLIGMFLGVPFFAVIKNIIDKQINKKYEMKMNKKQQEVIDDDDIQNEKNEEVE</sequence>
<dbReference type="GO" id="GO:0005886">
    <property type="term" value="C:plasma membrane"/>
    <property type="evidence" value="ECO:0007669"/>
    <property type="project" value="UniProtKB-SubCell"/>
</dbReference>
<dbReference type="Proteomes" id="UP001144256">
    <property type="component" value="Unassembled WGS sequence"/>
</dbReference>
<keyword evidence="10" id="KW-1185">Reference proteome</keyword>
<feature type="transmembrane region" description="Helical" evidence="8">
    <location>
        <begin position="256"/>
        <end position="281"/>
    </location>
</feature>
<organism evidence="9 10">
    <name type="scientific">Vallitalea longa</name>
    <dbReference type="NCBI Taxonomy" id="2936439"/>
    <lineage>
        <taxon>Bacteria</taxon>
        <taxon>Bacillati</taxon>
        <taxon>Bacillota</taxon>
        <taxon>Clostridia</taxon>
        <taxon>Lachnospirales</taxon>
        <taxon>Vallitaleaceae</taxon>
        <taxon>Vallitalea</taxon>
    </lineage>
</organism>
<name>A0A9W5YCU3_9FIRM</name>
<dbReference type="EMBL" id="BRLB01000008">
    <property type="protein sequence ID" value="GKX30236.1"/>
    <property type="molecule type" value="Genomic_DNA"/>
</dbReference>
<comment type="caution">
    <text evidence="9">The sequence shown here is derived from an EMBL/GenBank/DDBJ whole genome shotgun (WGS) entry which is preliminary data.</text>
</comment>
<feature type="transmembrane region" description="Helical" evidence="8">
    <location>
        <begin position="12"/>
        <end position="30"/>
    </location>
</feature>
<feature type="transmembrane region" description="Helical" evidence="8">
    <location>
        <begin position="189"/>
        <end position="208"/>
    </location>
</feature>
<dbReference type="PANTHER" id="PTHR21716:SF53">
    <property type="entry name" value="PERMEASE PERM-RELATED"/>
    <property type="match status" value="1"/>
</dbReference>
<dbReference type="GO" id="GO:0055085">
    <property type="term" value="P:transmembrane transport"/>
    <property type="evidence" value="ECO:0007669"/>
    <property type="project" value="TreeGrafter"/>
</dbReference>
<reference evidence="9" key="1">
    <citation type="submission" date="2022-06" db="EMBL/GenBank/DDBJ databases">
        <title>Vallitalea longa sp. nov., an anaerobic bacterium isolated from marine sediment.</title>
        <authorList>
            <person name="Hirano S."/>
            <person name="Terahara T."/>
            <person name="Mori K."/>
            <person name="Hamada M."/>
            <person name="Matsumoto R."/>
            <person name="Kobayashi T."/>
        </authorList>
    </citation>
    <scope>NUCLEOTIDE SEQUENCE</scope>
    <source>
        <strain evidence="9">SH18-1</strain>
    </source>
</reference>
<evidence type="ECO:0000256" key="8">
    <source>
        <dbReference type="SAM" id="Phobius"/>
    </source>
</evidence>
<evidence type="ECO:0000313" key="9">
    <source>
        <dbReference type="EMBL" id="GKX30236.1"/>
    </source>
</evidence>
<keyword evidence="3" id="KW-0813">Transport</keyword>
<gene>
    <name evidence="9" type="ORF">SH1V18_27160</name>
</gene>
<evidence type="ECO:0000256" key="1">
    <source>
        <dbReference type="ARBA" id="ARBA00004651"/>
    </source>
</evidence>
<feature type="transmembrane region" description="Helical" evidence="8">
    <location>
        <begin position="89"/>
        <end position="111"/>
    </location>
</feature>
<evidence type="ECO:0000256" key="5">
    <source>
        <dbReference type="ARBA" id="ARBA00022692"/>
    </source>
</evidence>
<accession>A0A9W5YCU3</accession>
<evidence type="ECO:0000313" key="10">
    <source>
        <dbReference type="Proteomes" id="UP001144256"/>
    </source>
</evidence>
<keyword evidence="4" id="KW-1003">Cell membrane</keyword>
<feature type="transmembrane region" description="Helical" evidence="8">
    <location>
        <begin position="50"/>
        <end position="68"/>
    </location>
</feature>
<keyword evidence="6 8" id="KW-1133">Transmembrane helix</keyword>
<keyword evidence="5 8" id="KW-0812">Transmembrane</keyword>
<evidence type="ECO:0000256" key="6">
    <source>
        <dbReference type="ARBA" id="ARBA00022989"/>
    </source>
</evidence>
<evidence type="ECO:0000256" key="3">
    <source>
        <dbReference type="ARBA" id="ARBA00022448"/>
    </source>
</evidence>
<dbReference type="RefSeq" id="WP_281816241.1">
    <property type="nucleotide sequence ID" value="NZ_BRLB01000008.1"/>
</dbReference>
<protein>
    <submittedName>
        <fullName evidence="9">AI-2E family transporter</fullName>
    </submittedName>
</protein>
<dbReference type="InterPro" id="IPR002549">
    <property type="entry name" value="AI-2E-like"/>
</dbReference>
<evidence type="ECO:0000256" key="4">
    <source>
        <dbReference type="ARBA" id="ARBA00022475"/>
    </source>
</evidence>
<keyword evidence="7 8" id="KW-0472">Membrane</keyword>
<dbReference type="PANTHER" id="PTHR21716">
    <property type="entry name" value="TRANSMEMBRANE PROTEIN"/>
    <property type="match status" value="1"/>
</dbReference>
<feature type="transmembrane region" description="Helical" evidence="8">
    <location>
        <begin position="293"/>
        <end position="321"/>
    </location>
</feature>
<dbReference type="AlphaFoldDB" id="A0A9W5YCU3"/>